<dbReference type="RefSeq" id="WP_123859308.1">
    <property type="nucleotide sequence ID" value="NZ_CP033923.1"/>
</dbReference>
<reference evidence="1 2" key="1">
    <citation type="submission" date="2018-11" db="EMBL/GenBank/DDBJ databases">
        <title>Proposal to divide the Flavobacteriaceae and reorganize its genera based on Amino Acid Identity values calculated from whole genome sequences.</title>
        <authorList>
            <person name="Nicholson A.C."/>
            <person name="Gulvik C.A."/>
            <person name="Whitney A.M."/>
            <person name="Humrighouse B.W."/>
            <person name="Bell M."/>
            <person name="Holmes B."/>
            <person name="Steigerwalt A.G."/>
            <person name="Villarma A."/>
            <person name="Sheth M."/>
            <person name="Batra D."/>
            <person name="Pryor J."/>
            <person name="Bernardet J.-F."/>
            <person name="Hugo C."/>
            <person name="Kampfer P."/>
            <person name="Newman J."/>
            <person name="McQuiston J.R."/>
        </authorList>
    </citation>
    <scope>NUCLEOTIDE SEQUENCE [LARGE SCALE GENOMIC DNA]</scope>
    <source>
        <strain evidence="1 2">G0041</strain>
    </source>
</reference>
<proteinExistence type="predicted"/>
<keyword evidence="2" id="KW-1185">Reference proteome</keyword>
<dbReference type="Gene3D" id="3.40.50.1820">
    <property type="entry name" value="alpha/beta hydrolase"/>
    <property type="match status" value="1"/>
</dbReference>
<evidence type="ECO:0008006" key="3">
    <source>
        <dbReference type="Google" id="ProtNLM"/>
    </source>
</evidence>
<dbReference type="InterPro" id="IPR029058">
    <property type="entry name" value="AB_hydrolase_fold"/>
</dbReference>
<dbReference type="Proteomes" id="UP000278288">
    <property type="component" value="Chromosome"/>
</dbReference>
<organism evidence="1 2">
    <name type="scientific">Chryseobacterium nakagawai</name>
    <dbReference type="NCBI Taxonomy" id="1241982"/>
    <lineage>
        <taxon>Bacteria</taxon>
        <taxon>Pseudomonadati</taxon>
        <taxon>Bacteroidota</taxon>
        <taxon>Flavobacteriia</taxon>
        <taxon>Flavobacteriales</taxon>
        <taxon>Weeksellaceae</taxon>
        <taxon>Chryseobacterium group</taxon>
        <taxon>Chryseobacterium</taxon>
    </lineage>
</organism>
<dbReference type="AlphaFoldDB" id="A0AAD1DRM9"/>
<gene>
    <name evidence="1" type="ORF">EG343_19420</name>
</gene>
<dbReference type="KEGG" id="cnk:EG343_19420"/>
<protein>
    <recommendedName>
        <fullName evidence="3">Alpha/beta hydrolase family</fullName>
    </recommendedName>
</protein>
<dbReference type="EMBL" id="CP033923">
    <property type="protein sequence ID" value="AZA92612.1"/>
    <property type="molecule type" value="Genomic_DNA"/>
</dbReference>
<name>A0AAD1DRM9_CHRNA</name>
<evidence type="ECO:0000313" key="1">
    <source>
        <dbReference type="EMBL" id="AZA92612.1"/>
    </source>
</evidence>
<sequence length="590" mass="67561">MSRTRIVKGTYTKISQEGHSMYSKGNIITSAGESVTETGVEQGVKYGDPEDSPKRKGRIIDILMFVAGTTDPGNTEGTKHKANTSYWKYIDEKTKEETKESLNNLWNKIKELRPQFTDLHIEGDFFSWSGDNDTKERIKASERLFDLLLRVYPGWKNQEVHLHLIGHSHGGNVINQFTELISSKDMIAKSSILKPRKITEFPKEWKVKSITYLSTPFFQKKHQLNHGKLHKDCKIINVHNEYDLTQQLIADFSLTNLEGLLKSFQVEKFKTGIETLKSVNNDTILTYLKGIGLPNSHKKRAIPAWKEMAKAFLGINMMTKEFIQYIDSLKIENSNLQKEKDSFISLLNNLLRWTYDVYNNYNAGITKGYDKVTWAQNLNLTQGLRVLNILFDIKSSPKDSYLLSLLAGVFGENKGITDSIDETSWTPKKQTKGLSIIDVPIFENDPYNSRNKRKEFNAFLKGAQGAVHARELEDLLMRLFSQFIKPLELKKIIGYIDDAEYIVTGNLDAQLKILRGNLRRYDTFVTRYYAGLVTEQDEEIFKDDMKKRPGSLAYLAMASHSLSHTQLWGKVEEGLKGAFSSEKKAKYNKK</sequence>
<evidence type="ECO:0000313" key="2">
    <source>
        <dbReference type="Proteomes" id="UP000278288"/>
    </source>
</evidence>
<accession>A0AAD1DRM9</accession>